<comment type="caution">
    <text evidence="1">The sequence shown here is derived from an EMBL/GenBank/DDBJ whole genome shotgun (WGS) entry which is preliminary data.</text>
</comment>
<dbReference type="AlphaFoldDB" id="A0A699VW93"/>
<proteinExistence type="predicted"/>
<gene>
    <name evidence="1" type="ORF">Tci_910608</name>
</gene>
<feature type="non-terminal residue" evidence="1">
    <location>
        <position position="116"/>
    </location>
</feature>
<organism evidence="1">
    <name type="scientific">Tanacetum cinerariifolium</name>
    <name type="common">Dalmatian daisy</name>
    <name type="synonym">Chrysanthemum cinerariifolium</name>
    <dbReference type="NCBI Taxonomy" id="118510"/>
    <lineage>
        <taxon>Eukaryota</taxon>
        <taxon>Viridiplantae</taxon>
        <taxon>Streptophyta</taxon>
        <taxon>Embryophyta</taxon>
        <taxon>Tracheophyta</taxon>
        <taxon>Spermatophyta</taxon>
        <taxon>Magnoliopsida</taxon>
        <taxon>eudicotyledons</taxon>
        <taxon>Gunneridae</taxon>
        <taxon>Pentapetalae</taxon>
        <taxon>asterids</taxon>
        <taxon>campanulids</taxon>
        <taxon>Asterales</taxon>
        <taxon>Asteraceae</taxon>
        <taxon>Asteroideae</taxon>
        <taxon>Anthemideae</taxon>
        <taxon>Anthemidinae</taxon>
        <taxon>Tanacetum</taxon>
    </lineage>
</organism>
<sequence length="116" mass="13311">QEDDTEVQEAVEIVTTAKLITEVITTAVTQAVAASTPIPAAKPKILNIEHKETYKNIDWNAALDHIQSKEPQYIKRYHGMKKKPQTKSEACKNMIFYLKNTKGYKMDFFKGMKYDE</sequence>
<feature type="non-terminal residue" evidence="1">
    <location>
        <position position="1"/>
    </location>
</feature>
<accession>A0A699VW93</accession>
<name>A0A699VW93_TANCI</name>
<reference evidence="1" key="1">
    <citation type="journal article" date="2019" name="Sci. Rep.">
        <title>Draft genome of Tanacetum cinerariifolium, the natural source of mosquito coil.</title>
        <authorList>
            <person name="Yamashiro T."/>
            <person name="Shiraishi A."/>
            <person name="Satake H."/>
            <person name="Nakayama K."/>
        </authorList>
    </citation>
    <scope>NUCLEOTIDE SEQUENCE</scope>
</reference>
<protein>
    <submittedName>
        <fullName evidence="1">Uncharacterized protein</fullName>
    </submittedName>
</protein>
<dbReference type="EMBL" id="BKCJ011503490">
    <property type="protein sequence ID" value="GFD38639.1"/>
    <property type="molecule type" value="Genomic_DNA"/>
</dbReference>
<evidence type="ECO:0000313" key="1">
    <source>
        <dbReference type="EMBL" id="GFD38639.1"/>
    </source>
</evidence>